<keyword evidence="1" id="KW-0934">Plastid</keyword>
<dbReference type="EMBL" id="MW810349">
    <property type="protein sequence ID" value="QVQ56712.1"/>
    <property type="molecule type" value="Genomic_DNA"/>
</dbReference>
<dbReference type="AlphaFoldDB" id="A0A8E6L3W6"/>
<keyword evidence="1" id="KW-0150">Chloroplast</keyword>
<gene>
    <name evidence="1" type="primary">orf88</name>
</gene>
<protein>
    <recommendedName>
        <fullName evidence="2">DUF4346 domain-containing protein</fullName>
    </recommendedName>
</protein>
<reference evidence="1" key="1">
    <citation type="submission" date="2021-03" db="EMBL/GenBank/DDBJ databases">
        <title>Transfer of the hemiparasitic marine red alga Erythrocystis saccata (Rhodomelaceae, Rhodophyta) to the tribe Streblocladieae inferred from organellar genome analysis.</title>
        <authorList>
            <person name="Hughey J.R."/>
        </authorList>
    </citation>
    <scope>NUCLEOTIDE SEQUENCE</scope>
</reference>
<name>A0A8E6L3W6_9FLOR</name>
<accession>A0A8E6L3W6</accession>
<proteinExistence type="predicted"/>
<evidence type="ECO:0008006" key="2">
    <source>
        <dbReference type="Google" id="ProtNLM"/>
    </source>
</evidence>
<sequence>MDNNFFILRVFNQNIIEIYIYNNSLQINKHYPICFVFYSCDFQQISSILSICNHIINCSTTHKFYLGKEIFKAQISMKLNQYYIQD</sequence>
<evidence type="ECO:0000313" key="1">
    <source>
        <dbReference type="EMBL" id="QVQ56712.1"/>
    </source>
</evidence>
<organism evidence="1">
    <name type="scientific">Erythrocystis saccata</name>
    <dbReference type="NCBI Taxonomy" id="2822695"/>
    <lineage>
        <taxon>Eukaryota</taxon>
        <taxon>Rhodophyta</taxon>
        <taxon>Florideophyceae</taxon>
        <taxon>Rhodymeniophycidae</taxon>
        <taxon>Ceramiales</taxon>
        <taxon>Rhodomelaceae</taxon>
        <taxon>Erythrocystis</taxon>
    </lineage>
</organism>
<geneLocation type="chloroplast" evidence="1"/>